<feature type="transmembrane region" description="Helical" evidence="1">
    <location>
        <begin position="354"/>
        <end position="378"/>
    </location>
</feature>
<feature type="transmembrane region" description="Helical" evidence="1">
    <location>
        <begin position="226"/>
        <end position="246"/>
    </location>
</feature>
<dbReference type="AlphaFoldDB" id="A0A3Q9HSQ3"/>
<dbReference type="OrthoDB" id="6189592at2"/>
<feature type="transmembrane region" description="Helical" evidence="1">
    <location>
        <begin position="313"/>
        <end position="334"/>
    </location>
</feature>
<feature type="transmembrane region" description="Helical" evidence="1">
    <location>
        <begin position="288"/>
        <end position="306"/>
    </location>
</feature>
<dbReference type="EMBL" id="CP016379">
    <property type="protein sequence ID" value="AZR74822.1"/>
    <property type="molecule type" value="Genomic_DNA"/>
</dbReference>
<organism evidence="2 3">
    <name type="scientific">Anoxybacter fermentans</name>
    <dbReference type="NCBI Taxonomy" id="1323375"/>
    <lineage>
        <taxon>Bacteria</taxon>
        <taxon>Bacillati</taxon>
        <taxon>Bacillota</taxon>
        <taxon>Clostridia</taxon>
        <taxon>Halanaerobiales</taxon>
        <taxon>Anoxybacter</taxon>
    </lineage>
</organism>
<keyword evidence="3" id="KW-1185">Reference proteome</keyword>
<feature type="transmembrane region" description="Helical" evidence="1">
    <location>
        <begin position="53"/>
        <end position="79"/>
    </location>
</feature>
<evidence type="ECO:0008006" key="4">
    <source>
        <dbReference type="Google" id="ProtNLM"/>
    </source>
</evidence>
<dbReference type="Proteomes" id="UP000267250">
    <property type="component" value="Chromosome"/>
</dbReference>
<feature type="transmembrane region" description="Helical" evidence="1">
    <location>
        <begin position="15"/>
        <end position="33"/>
    </location>
</feature>
<evidence type="ECO:0000313" key="2">
    <source>
        <dbReference type="EMBL" id="AZR74822.1"/>
    </source>
</evidence>
<protein>
    <recommendedName>
        <fullName evidence="4">Transporter gate domain protein</fullName>
    </recommendedName>
</protein>
<feature type="transmembrane region" description="Helical" evidence="1">
    <location>
        <begin position="132"/>
        <end position="151"/>
    </location>
</feature>
<dbReference type="KEGG" id="aft:BBF96_04510"/>
<reference evidence="2 3" key="1">
    <citation type="submission" date="2016-07" db="EMBL/GenBank/DDBJ databases">
        <title>Genome and transcriptome analysis of iron-reducing fermentative bacteria Anoxybacter fermentans.</title>
        <authorList>
            <person name="Zeng X."/>
            <person name="Shao Z."/>
        </authorList>
    </citation>
    <scope>NUCLEOTIDE SEQUENCE [LARGE SCALE GENOMIC DNA]</scope>
    <source>
        <strain evidence="2 3">DY22613</strain>
    </source>
</reference>
<keyword evidence="1" id="KW-1133">Transmembrane helix</keyword>
<evidence type="ECO:0000256" key="1">
    <source>
        <dbReference type="SAM" id="Phobius"/>
    </source>
</evidence>
<accession>A0A3Q9HSQ3</accession>
<gene>
    <name evidence="2" type="ORF">BBF96_04510</name>
</gene>
<proteinExistence type="predicted"/>
<name>A0A3Q9HSQ3_9FIRM</name>
<feature type="transmembrane region" description="Helical" evidence="1">
    <location>
        <begin position="157"/>
        <end position="180"/>
    </location>
</feature>
<keyword evidence="1" id="KW-0472">Membrane</keyword>
<evidence type="ECO:0000313" key="3">
    <source>
        <dbReference type="Proteomes" id="UP000267250"/>
    </source>
</evidence>
<sequence>MSKKKRVKVGNRETYLFMLLFGLLFGYLAYTMGINNMFSTLMNTAHELLLNTILYIMAIAVLSGALGGLLVEFGVVAWLNNFLIPFIEPIFKMPGATAIGGLTTYLSDNPAIISLVHDTEFRKYFKEYQIPVLCNFGTAFGMGLIVTSFMIGKGFFFSALIGNLGAIIGCIVSSRLMLYYSKKELGESSKEIEEEFSKEWRFIRDGNVSFRFLEAFLEGGKMGVEIGLSIIPGVLVICTLIMILTFGPANPEIGYQGLAFEGVGLLPKIGKLLFPILKPLFGFTSPEAIAVPVTALGAVGAALGLIPKFLEAGLIGGGDIAVFTAMGMCWSGYLSTHVAMMDALGYRQLTTKAILSHTIGGLAAGISANLLYHLVLLLI</sequence>
<keyword evidence="1" id="KW-0812">Transmembrane</keyword>